<evidence type="ECO:0000256" key="1">
    <source>
        <dbReference type="SAM" id="Phobius"/>
    </source>
</evidence>
<keyword evidence="1" id="KW-1133">Transmembrane helix</keyword>
<dbReference type="EMBL" id="CP014263">
    <property type="protein sequence ID" value="AQG79905.1"/>
    <property type="molecule type" value="Genomic_DNA"/>
</dbReference>
<dbReference type="Pfam" id="PF22765">
    <property type="entry name" value="DUF7010"/>
    <property type="match status" value="1"/>
</dbReference>
<dbReference type="RefSeq" id="WP_077131336.1">
    <property type="nucleotide sequence ID" value="NZ_CP014263.1"/>
</dbReference>
<evidence type="ECO:0000313" key="3">
    <source>
        <dbReference type="Proteomes" id="UP000187941"/>
    </source>
</evidence>
<feature type="transmembrane region" description="Helical" evidence="1">
    <location>
        <begin position="59"/>
        <end position="80"/>
    </location>
</feature>
<sequence length="188" mass="20777">MTTPALSQPPDPKAPETIEQAQRDMRLSYAAGAVGIFVSGTVWLVAALVNLYVSPQQAIWTLLIGGALIHPLSLLVYKVLGMNQQHHPQNPLAKLAMEGTVWMLMCIPLAYVLSFQRTEWFFQGMLLIIGGRYLTFATLYGMRLYWLLGAVLGIAANVLFVLQANAFVSALAGSLTEICFGFVIYRRR</sequence>
<organism evidence="2 3">
    <name type="scientific">Spirosoma montaniterrae</name>
    <dbReference type="NCBI Taxonomy" id="1178516"/>
    <lineage>
        <taxon>Bacteria</taxon>
        <taxon>Pseudomonadati</taxon>
        <taxon>Bacteroidota</taxon>
        <taxon>Cytophagia</taxon>
        <taxon>Cytophagales</taxon>
        <taxon>Cytophagaceae</taxon>
        <taxon>Spirosoma</taxon>
    </lineage>
</organism>
<dbReference type="InterPro" id="IPR053824">
    <property type="entry name" value="DUF7010"/>
</dbReference>
<dbReference type="OrthoDB" id="5114860at2"/>
<proteinExistence type="predicted"/>
<dbReference type="STRING" id="1178516.AWR27_11560"/>
<reference evidence="2 3" key="1">
    <citation type="submission" date="2016-01" db="EMBL/GenBank/DDBJ databases">
        <authorList>
            <person name="Oliw E.H."/>
        </authorList>
    </citation>
    <scope>NUCLEOTIDE SEQUENCE [LARGE SCALE GENOMIC DNA]</scope>
    <source>
        <strain evidence="2 3">DY10</strain>
    </source>
</reference>
<dbReference type="AlphaFoldDB" id="A0A1P9WWZ1"/>
<feature type="transmembrane region" description="Helical" evidence="1">
    <location>
        <begin position="92"/>
        <end position="114"/>
    </location>
</feature>
<keyword evidence="1" id="KW-0812">Transmembrane</keyword>
<dbReference type="Proteomes" id="UP000187941">
    <property type="component" value="Chromosome"/>
</dbReference>
<keyword evidence="1" id="KW-0472">Membrane</keyword>
<keyword evidence="3" id="KW-1185">Reference proteome</keyword>
<feature type="transmembrane region" description="Helical" evidence="1">
    <location>
        <begin position="167"/>
        <end position="185"/>
    </location>
</feature>
<name>A0A1P9WWZ1_9BACT</name>
<feature type="transmembrane region" description="Helical" evidence="1">
    <location>
        <begin position="29"/>
        <end position="53"/>
    </location>
</feature>
<gene>
    <name evidence="2" type="ORF">AWR27_11560</name>
</gene>
<feature type="transmembrane region" description="Helical" evidence="1">
    <location>
        <begin position="144"/>
        <end position="161"/>
    </location>
</feature>
<protein>
    <submittedName>
        <fullName evidence="2">Uncharacterized protein</fullName>
    </submittedName>
</protein>
<accession>A0A1P9WWZ1</accession>
<evidence type="ECO:0000313" key="2">
    <source>
        <dbReference type="EMBL" id="AQG79905.1"/>
    </source>
</evidence>
<feature type="transmembrane region" description="Helical" evidence="1">
    <location>
        <begin position="120"/>
        <end position="137"/>
    </location>
</feature>
<dbReference type="KEGG" id="smon:AWR27_11560"/>